<keyword evidence="5" id="KW-1185">Reference proteome</keyword>
<evidence type="ECO:0000313" key="5">
    <source>
        <dbReference type="Proteomes" id="UP001496627"/>
    </source>
</evidence>
<keyword evidence="2 4" id="KW-0560">Oxidoreductase</keyword>
<name>A0ABV0M496_9HYPH</name>
<dbReference type="InterPro" id="IPR051911">
    <property type="entry name" value="SDR_oxidoreductase"/>
</dbReference>
<dbReference type="InterPro" id="IPR002347">
    <property type="entry name" value="SDR_fam"/>
</dbReference>
<dbReference type="RefSeq" id="WP_348863458.1">
    <property type="nucleotide sequence ID" value="NZ_JBEAAL010000012.1"/>
</dbReference>
<dbReference type="PRINTS" id="PR00080">
    <property type="entry name" value="SDRFAMILY"/>
</dbReference>
<sequence length="286" mass="30882">MTKTILITGTSSGYGKAIAELFLDRGWNVLATMRRPDPSVFKVQSDRLKVLPLDVTDADSIAGAIADGVAAFGGIDVWVNNAGIGLASAVEATPEATIRELFETNTFGVMACCRAIIPQMRKQSRGIIVNVTSSVTIGVMPLSAVYAASKCAIEGFTESLSYELSLFDIKARLVEPGLAPTTSFGANTGTRMQGVFPKDYEGFVQAFFEKMANYPTPYCTEAEVAEATWTAATEDGKRIRYPAGADTKLLAKLRWSTCEDHYLAKIRELFIPTTILPAPTPKPYLA</sequence>
<dbReference type="GO" id="GO:0016491">
    <property type="term" value="F:oxidoreductase activity"/>
    <property type="evidence" value="ECO:0007669"/>
    <property type="project" value="UniProtKB-KW"/>
</dbReference>
<dbReference type="PANTHER" id="PTHR43976">
    <property type="entry name" value="SHORT CHAIN DEHYDROGENASE"/>
    <property type="match status" value="1"/>
</dbReference>
<dbReference type="EC" id="1.1.-.-" evidence="4"/>
<dbReference type="EMBL" id="JBEAAL010000012">
    <property type="protein sequence ID" value="MEQ1406679.1"/>
    <property type="molecule type" value="Genomic_DNA"/>
</dbReference>
<evidence type="ECO:0000256" key="1">
    <source>
        <dbReference type="ARBA" id="ARBA00006484"/>
    </source>
</evidence>
<evidence type="ECO:0000256" key="2">
    <source>
        <dbReference type="ARBA" id="ARBA00023002"/>
    </source>
</evidence>
<dbReference type="PANTHER" id="PTHR43976:SF16">
    <property type="entry name" value="SHORT-CHAIN DEHYDROGENASE_REDUCTASE FAMILY PROTEIN"/>
    <property type="match status" value="1"/>
</dbReference>
<dbReference type="Pfam" id="PF00106">
    <property type="entry name" value="adh_short"/>
    <property type="match status" value="1"/>
</dbReference>
<gene>
    <name evidence="4" type="ORF">ABK249_17245</name>
</gene>
<dbReference type="PRINTS" id="PR00081">
    <property type="entry name" value="GDHRDH"/>
</dbReference>
<protein>
    <submittedName>
        <fullName evidence="4">SDR family oxidoreductase</fullName>
        <ecNumber evidence="4">1.1.-.-</ecNumber>
    </submittedName>
</protein>
<comment type="similarity">
    <text evidence="1 3">Belongs to the short-chain dehydrogenases/reductases (SDR) family.</text>
</comment>
<dbReference type="CDD" id="cd05374">
    <property type="entry name" value="17beta-HSD-like_SDR_c"/>
    <property type="match status" value="1"/>
</dbReference>
<dbReference type="SUPFAM" id="SSF51735">
    <property type="entry name" value="NAD(P)-binding Rossmann-fold domains"/>
    <property type="match status" value="1"/>
</dbReference>
<proteinExistence type="inferred from homology"/>
<reference evidence="4 5" key="1">
    <citation type="submission" date="2024-05" db="EMBL/GenBank/DDBJ databases">
        <title>Neorhizobium sp. Rsf11, a plant growth promoting and heavy metal resistant PAH-degrader.</title>
        <authorList>
            <person name="Golubev S.N."/>
            <person name="Muratova A.Y."/>
            <person name="Markelova M.I."/>
        </authorList>
    </citation>
    <scope>NUCLEOTIDE SEQUENCE [LARGE SCALE GENOMIC DNA]</scope>
    <source>
        <strain evidence="4 5">Rsf11</strain>
    </source>
</reference>
<accession>A0ABV0M496</accession>
<evidence type="ECO:0000313" key="4">
    <source>
        <dbReference type="EMBL" id="MEQ1406679.1"/>
    </source>
</evidence>
<evidence type="ECO:0000256" key="3">
    <source>
        <dbReference type="RuleBase" id="RU000363"/>
    </source>
</evidence>
<dbReference type="InterPro" id="IPR036291">
    <property type="entry name" value="NAD(P)-bd_dom_sf"/>
</dbReference>
<organism evidence="4 5">
    <name type="scientific">Neorhizobium phenanthreniclasticum</name>
    <dbReference type="NCBI Taxonomy" id="3157917"/>
    <lineage>
        <taxon>Bacteria</taxon>
        <taxon>Pseudomonadati</taxon>
        <taxon>Pseudomonadota</taxon>
        <taxon>Alphaproteobacteria</taxon>
        <taxon>Hyphomicrobiales</taxon>
        <taxon>Rhizobiaceae</taxon>
        <taxon>Rhizobium/Agrobacterium group</taxon>
        <taxon>Neorhizobium</taxon>
    </lineage>
</organism>
<dbReference type="Proteomes" id="UP001496627">
    <property type="component" value="Unassembled WGS sequence"/>
</dbReference>
<dbReference type="Gene3D" id="3.40.50.720">
    <property type="entry name" value="NAD(P)-binding Rossmann-like Domain"/>
    <property type="match status" value="1"/>
</dbReference>
<comment type="caution">
    <text evidence="4">The sequence shown here is derived from an EMBL/GenBank/DDBJ whole genome shotgun (WGS) entry which is preliminary data.</text>
</comment>